<accession>A0A9Q9JHT6</accession>
<keyword evidence="3" id="KW-0413">Isomerase</keyword>
<dbReference type="PANTHER" id="PTHR11280:SF5">
    <property type="entry name" value="GLUCOSAMINE-6-PHOSPHATE ISOMERASE"/>
    <property type="match status" value="1"/>
</dbReference>
<dbReference type="Pfam" id="PF01182">
    <property type="entry name" value="Glucosamine_iso"/>
    <property type="match status" value="1"/>
</dbReference>
<sequence>MGDIVFHESSDYRALSESASDHLIALIHRKPDALICLATGATPLLTYQLFVEKVKSQKVDVSRVTFVELDEWVGLSPDNPATCNVFLQKHILQPLAITAERYISFASDRADKQECQRVVEHIARHGGLDLCLLGIGKNGHLGLNEPGDALEPSSHIALLDAGTRQHDMLKQASAPVDKGITLGLRDILAAKEILLLVAGDGKQQAFRAFREGKVTTQIPASFLWLHPRTICLFCAM</sequence>
<dbReference type="InterPro" id="IPR006148">
    <property type="entry name" value="Glc/Gal-6P_isomerase"/>
</dbReference>
<feature type="domain" description="Glucosamine/galactosamine-6-phosphate isomerase" evidence="2">
    <location>
        <begin position="14"/>
        <end position="223"/>
    </location>
</feature>
<dbReference type="InterPro" id="IPR037171">
    <property type="entry name" value="NagB/RpiA_transferase-like"/>
</dbReference>
<evidence type="ECO:0000256" key="1">
    <source>
        <dbReference type="ARBA" id="ARBA00022801"/>
    </source>
</evidence>
<protein>
    <submittedName>
        <fullName evidence="3">Galactosamine-6-phosphate isomerase</fullName>
    </submittedName>
</protein>
<evidence type="ECO:0000313" key="4">
    <source>
        <dbReference type="EMBL" id="WWC12326.1"/>
    </source>
</evidence>
<keyword evidence="1" id="KW-0378">Hydrolase</keyword>
<dbReference type="GO" id="GO:0004342">
    <property type="term" value="F:glucosamine-6-phosphate deaminase activity"/>
    <property type="evidence" value="ECO:0007669"/>
    <property type="project" value="InterPro"/>
</dbReference>
<organism evidence="3 5">
    <name type="scientific">Raoultella ornithinolytica</name>
    <name type="common">Klebsiella ornithinolytica</name>
    <dbReference type="NCBI Taxonomy" id="54291"/>
    <lineage>
        <taxon>Bacteria</taxon>
        <taxon>Pseudomonadati</taxon>
        <taxon>Pseudomonadota</taxon>
        <taxon>Gammaproteobacteria</taxon>
        <taxon>Enterobacterales</taxon>
        <taxon>Enterobacteriaceae</taxon>
        <taxon>Klebsiella/Raoultella group</taxon>
        <taxon>Raoultella</taxon>
    </lineage>
</organism>
<reference evidence="3" key="1">
    <citation type="submission" date="2022-09" db="EMBL/GenBank/DDBJ databases">
        <title>Multidrug resistance Raoultella ornithinolytica Strain MQB_Silv_108.</title>
        <authorList>
            <person name="Quintela-Baluja M."/>
        </authorList>
    </citation>
    <scope>NUCLEOTIDE SEQUENCE</scope>
    <source>
        <strain evidence="3">MQB_Silv_108</strain>
    </source>
</reference>
<dbReference type="GO" id="GO:0005975">
    <property type="term" value="P:carbohydrate metabolic process"/>
    <property type="evidence" value="ECO:0007669"/>
    <property type="project" value="InterPro"/>
</dbReference>
<evidence type="ECO:0000259" key="2">
    <source>
        <dbReference type="Pfam" id="PF01182"/>
    </source>
</evidence>
<dbReference type="Gene3D" id="3.40.50.1360">
    <property type="match status" value="1"/>
</dbReference>
<evidence type="ECO:0000313" key="5">
    <source>
        <dbReference type="Proteomes" id="UP001064206"/>
    </source>
</evidence>
<evidence type="ECO:0000313" key="3">
    <source>
        <dbReference type="EMBL" id="UXE38750.1"/>
    </source>
</evidence>
<name>A0A9Q9JHT6_RAOOR</name>
<dbReference type="GO" id="GO:0016853">
    <property type="term" value="F:isomerase activity"/>
    <property type="evidence" value="ECO:0007669"/>
    <property type="project" value="UniProtKB-KW"/>
</dbReference>
<keyword evidence="6" id="KW-1185">Reference proteome</keyword>
<dbReference type="Proteomes" id="UP001064206">
    <property type="component" value="Chromosome"/>
</dbReference>
<dbReference type="GO" id="GO:0006046">
    <property type="term" value="P:N-acetylglucosamine catabolic process"/>
    <property type="evidence" value="ECO:0007669"/>
    <property type="project" value="TreeGrafter"/>
</dbReference>
<dbReference type="EMBL" id="CP104450">
    <property type="protein sequence ID" value="UXE38750.1"/>
    <property type="molecule type" value="Genomic_DNA"/>
</dbReference>
<dbReference type="SUPFAM" id="SSF100950">
    <property type="entry name" value="NagB/RpiA/CoA transferase-like"/>
    <property type="match status" value="1"/>
</dbReference>
<dbReference type="PANTHER" id="PTHR11280">
    <property type="entry name" value="GLUCOSAMINE-6-PHOSPHATE ISOMERASE"/>
    <property type="match status" value="1"/>
</dbReference>
<dbReference type="GO" id="GO:0019262">
    <property type="term" value="P:N-acetylneuraminate catabolic process"/>
    <property type="evidence" value="ECO:0007669"/>
    <property type="project" value="TreeGrafter"/>
</dbReference>
<reference evidence="4 6" key="2">
    <citation type="submission" date="2024-02" db="EMBL/GenBank/DDBJ databases">
        <title>Tn5403 promotes plasmid rearrangements and degradation of the Klebsiella pneumoniae carbapenemase (KPC) transposon Tn4401.</title>
        <authorList>
            <person name="Sheppard A.E."/>
            <person name="Barry K.E."/>
            <person name="Parikh H.I."/>
            <person name="Vegesana K."/>
            <person name="Sebra R."/>
            <person name="George S."/>
            <person name="Sanderson N.D."/>
            <person name="Stoesser N."/>
            <person name="Eyre D.W."/>
            <person name="Crook D.W."/>
            <person name="Walker A.S."/>
            <person name="Mathers A.J."/>
        </authorList>
    </citation>
    <scope>NUCLEOTIDE SEQUENCE [LARGE SCALE GENOMIC DNA]</scope>
    <source>
        <strain evidence="4 6">CAV1921</strain>
    </source>
</reference>
<gene>
    <name evidence="4" type="ORF">LM286_02880</name>
    <name evidence="3" type="ORF">N2J37_02845</name>
</gene>
<evidence type="ECO:0000313" key="6">
    <source>
        <dbReference type="Proteomes" id="UP001350972"/>
    </source>
</evidence>
<dbReference type="InterPro" id="IPR004547">
    <property type="entry name" value="Glucosamine6P_isomerase"/>
</dbReference>
<dbReference type="AlphaFoldDB" id="A0A9Q9JHT6"/>
<dbReference type="InterPro" id="IPR018321">
    <property type="entry name" value="Glucosamine6P_isomerase_CS"/>
</dbReference>
<dbReference type="EMBL" id="CP145163">
    <property type="protein sequence ID" value="WWC12326.1"/>
    <property type="molecule type" value="Genomic_DNA"/>
</dbReference>
<dbReference type="PROSITE" id="PS01161">
    <property type="entry name" value="GLC_GALNAC_ISOMERASE"/>
    <property type="match status" value="1"/>
</dbReference>
<dbReference type="GO" id="GO:0005829">
    <property type="term" value="C:cytosol"/>
    <property type="evidence" value="ECO:0007669"/>
    <property type="project" value="TreeGrafter"/>
</dbReference>
<dbReference type="RefSeq" id="WP_004868012.1">
    <property type="nucleotide sequence ID" value="NZ_CABDWD010000002.1"/>
</dbReference>
<proteinExistence type="predicted"/>
<dbReference type="GO" id="GO:0042802">
    <property type="term" value="F:identical protein binding"/>
    <property type="evidence" value="ECO:0007669"/>
    <property type="project" value="TreeGrafter"/>
</dbReference>
<dbReference type="NCBIfam" id="NF007291">
    <property type="entry name" value="PRK09762.1"/>
    <property type="match status" value="1"/>
</dbReference>
<dbReference type="GO" id="GO:0006043">
    <property type="term" value="P:glucosamine catabolic process"/>
    <property type="evidence" value="ECO:0007669"/>
    <property type="project" value="TreeGrafter"/>
</dbReference>
<dbReference type="Proteomes" id="UP001350972">
    <property type="component" value="Chromosome"/>
</dbReference>